<keyword evidence="1" id="KW-0732">Signal</keyword>
<feature type="signal peptide" evidence="1">
    <location>
        <begin position="1"/>
        <end position="24"/>
    </location>
</feature>
<evidence type="ECO:0000313" key="2">
    <source>
        <dbReference type="EMBL" id="KAF0332069.1"/>
    </source>
</evidence>
<comment type="caution">
    <text evidence="2">The sequence shown here is derived from an EMBL/GenBank/DDBJ whole genome shotgun (WGS) entry which is preliminary data.</text>
</comment>
<reference evidence="2 3" key="1">
    <citation type="submission" date="2019-12" db="EMBL/GenBank/DDBJ databases">
        <title>A genome sequence resource for the geographically widespread anthracnose pathogen Colletotrichum asianum.</title>
        <authorList>
            <person name="Meng Y."/>
        </authorList>
    </citation>
    <scope>NUCLEOTIDE SEQUENCE [LARGE SCALE GENOMIC DNA]</scope>
    <source>
        <strain evidence="2 3">ICMP 18580</strain>
    </source>
</reference>
<feature type="chain" id="PRO_5034872857" evidence="1">
    <location>
        <begin position="25"/>
        <end position="84"/>
    </location>
</feature>
<gene>
    <name evidence="2" type="ORF">GQ607_000085</name>
</gene>
<evidence type="ECO:0000256" key="1">
    <source>
        <dbReference type="SAM" id="SignalP"/>
    </source>
</evidence>
<name>A0A8H3WR10_9PEZI</name>
<accession>A0A8H3WR10</accession>
<dbReference type="EMBL" id="WOWK01000001">
    <property type="protein sequence ID" value="KAF0332069.1"/>
    <property type="molecule type" value="Genomic_DNA"/>
</dbReference>
<dbReference type="AlphaFoldDB" id="A0A8H3WR10"/>
<sequence>RPPLYFRLSLFFFFDACFKGLFWAPETEKPPGHGYMPPPPPHPASSVTDMTASPARLDFLFPCDVDEVIFDALARSILPCRVSS</sequence>
<organism evidence="2 3">
    <name type="scientific">Colletotrichum asianum</name>
    <dbReference type="NCBI Taxonomy" id="702518"/>
    <lineage>
        <taxon>Eukaryota</taxon>
        <taxon>Fungi</taxon>
        <taxon>Dikarya</taxon>
        <taxon>Ascomycota</taxon>
        <taxon>Pezizomycotina</taxon>
        <taxon>Sordariomycetes</taxon>
        <taxon>Hypocreomycetidae</taxon>
        <taxon>Glomerellales</taxon>
        <taxon>Glomerellaceae</taxon>
        <taxon>Colletotrichum</taxon>
        <taxon>Colletotrichum gloeosporioides species complex</taxon>
    </lineage>
</organism>
<dbReference type="Proteomes" id="UP000434172">
    <property type="component" value="Unassembled WGS sequence"/>
</dbReference>
<keyword evidence="3" id="KW-1185">Reference proteome</keyword>
<proteinExistence type="predicted"/>
<protein>
    <submittedName>
        <fullName evidence="2">Uncharacterized protein</fullName>
    </submittedName>
</protein>
<feature type="non-terminal residue" evidence="2">
    <location>
        <position position="1"/>
    </location>
</feature>
<evidence type="ECO:0000313" key="3">
    <source>
        <dbReference type="Proteomes" id="UP000434172"/>
    </source>
</evidence>